<keyword evidence="2" id="KW-1185">Reference proteome</keyword>
<evidence type="ECO:0000313" key="3">
    <source>
        <dbReference type="WBParaSite" id="GPUH_0000360301-mRNA-1"/>
    </source>
</evidence>
<accession>A0A183D4F5</accession>
<dbReference type="OrthoDB" id="339325at2759"/>
<reference evidence="1 2" key="2">
    <citation type="submission" date="2018-11" db="EMBL/GenBank/DDBJ databases">
        <authorList>
            <consortium name="Pathogen Informatics"/>
        </authorList>
    </citation>
    <scope>NUCLEOTIDE SEQUENCE [LARGE SCALE GENOMIC DNA]</scope>
</reference>
<organism evidence="3">
    <name type="scientific">Gongylonema pulchrum</name>
    <dbReference type="NCBI Taxonomy" id="637853"/>
    <lineage>
        <taxon>Eukaryota</taxon>
        <taxon>Metazoa</taxon>
        <taxon>Ecdysozoa</taxon>
        <taxon>Nematoda</taxon>
        <taxon>Chromadorea</taxon>
        <taxon>Rhabditida</taxon>
        <taxon>Spirurina</taxon>
        <taxon>Spiruromorpha</taxon>
        <taxon>Spiruroidea</taxon>
        <taxon>Gongylonematidae</taxon>
        <taxon>Gongylonema</taxon>
    </lineage>
</organism>
<evidence type="ECO:0000313" key="2">
    <source>
        <dbReference type="Proteomes" id="UP000271098"/>
    </source>
</evidence>
<name>A0A183D4F5_9BILA</name>
<dbReference type="InterPro" id="IPR011009">
    <property type="entry name" value="Kinase-like_dom_sf"/>
</dbReference>
<proteinExistence type="predicted"/>
<reference evidence="3" key="1">
    <citation type="submission" date="2016-06" db="UniProtKB">
        <authorList>
            <consortium name="WormBaseParasite"/>
        </authorList>
    </citation>
    <scope>IDENTIFICATION</scope>
</reference>
<protein>
    <submittedName>
        <fullName evidence="3">Protein kinase domain-containing protein</fullName>
    </submittedName>
</protein>
<sequence>MPSFITEKTYPVTPTYPIIPRTDLEIGKQLGFGAHGTVFEGYLKHVEGGSRKVALKKVFMLEKEVHHSLILKIMSSSKIALYAFSLSKREFAEGGSLFDRIHGCRRDDLEFRQILKWAIQVRIICDFG</sequence>
<dbReference type="WBParaSite" id="GPUH_0000360301-mRNA-1">
    <property type="protein sequence ID" value="GPUH_0000360301-mRNA-1"/>
    <property type="gene ID" value="GPUH_0000360301"/>
</dbReference>
<evidence type="ECO:0000313" key="1">
    <source>
        <dbReference type="EMBL" id="VDK40152.1"/>
    </source>
</evidence>
<dbReference type="EMBL" id="UYRT01006253">
    <property type="protein sequence ID" value="VDK40152.1"/>
    <property type="molecule type" value="Genomic_DNA"/>
</dbReference>
<dbReference type="SUPFAM" id="SSF56112">
    <property type="entry name" value="Protein kinase-like (PK-like)"/>
    <property type="match status" value="1"/>
</dbReference>
<dbReference type="Gene3D" id="1.10.510.10">
    <property type="entry name" value="Transferase(Phosphotransferase) domain 1"/>
    <property type="match status" value="1"/>
</dbReference>
<dbReference type="AlphaFoldDB" id="A0A183D4F5"/>
<gene>
    <name evidence="1" type="ORF">GPUH_LOCUS3596</name>
</gene>
<dbReference type="Proteomes" id="UP000271098">
    <property type="component" value="Unassembled WGS sequence"/>
</dbReference>